<organism evidence="1 2">
    <name type="scientific">Nyssa sinensis</name>
    <dbReference type="NCBI Taxonomy" id="561372"/>
    <lineage>
        <taxon>Eukaryota</taxon>
        <taxon>Viridiplantae</taxon>
        <taxon>Streptophyta</taxon>
        <taxon>Embryophyta</taxon>
        <taxon>Tracheophyta</taxon>
        <taxon>Spermatophyta</taxon>
        <taxon>Magnoliopsida</taxon>
        <taxon>eudicotyledons</taxon>
        <taxon>Gunneridae</taxon>
        <taxon>Pentapetalae</taxon>
        <taxon>asterids</taxon>
        <taxon>Cornales</taxon>
        <taxon>Nyssaceae</taxon>
        <taxon>Nyssa</taxon>
    </lineage>
</organism>
<gene>
    <name evidence="1" type="ORF">F0562_030641</name>
</gene>
<protein>
    <recommendedName>
        <fullName evidence="3">NB-ARC domain-containing protein</fullName>
    </recommendedName>
</protein>
<evidence type="ECO:0000313" key="2">
    <source>
        <dbReference type="Proteomes" id="UP000325577"/>
    </source>
</evidence>
<name>A0A5J5AZD6_9ASTE</name>
<dbReference type="Gene3D" id="3.80.10.10">
    <property type="entry name" value="Ribonuclease Inhibitor"/>
    <property type="match status" value="1"/>
</dbReference>
<dbReference type="OrthoDB" id="1750503at2759"/>
<accession>A0A5J5AZD6</accession>
<evidence type="ECO:0000313" key="1">
    <source>
        <dbReference type="EMBL" id="KAA8535638.1"/>
    </source>
</evidence>
<dbReference type="Proteomes" id="UP000325577">
    <property type="component" value="Linkage Group LG17"/>
</dbReference>
<proteinExistence type="predicted"/>
<dbReference type="EMBL" id="CM018040">
    <property type="protein sequence ID" value="KAA8535638.1"/>
    <property type="molecule type" value="Genomic_DNA"/>
</dbReference>
<dbReference type="InterPro" id="IPR032675">
    <property type="entry name" value="LRR_dom_sf"/>
</dbReference>
<evidence type="ECO:0008006" key="3">
    <source>
        <dbReference type="Google" id="ProtNLM"/>
    </source>
</evidence>
<keyword evidence="2" id="KW-1185">Reference proteome</keyword>
<sequence length="142" mass="16708">MEYIVTEEEEEEGIANAEIPMITFPKLKYLELLCLPNLKSICTGMNTIICPSLQEIRVLYCPMLKRFPFSTMYMNGDGQKSKTHPTLLHKITGEQEWWDLLEWDTTQARSLFNPLFSVPQDVYTMMKDDIWLTDLRCYEEVK</sequence>
<reference evidence="1 2" key="1">
    <citation type="submission" date="2019-09" db="EMBL/GenBank/DDBJ databases">
        <title>A chromosome-level genome assembly of the Chinese tupelo Nyssa sinensis.</title>
        <authorList>
            <person name="Yang X."/>
            <person name="Kang M."/>
            <person name="Yang Y."/>
            <person name="Xiong H."/>
            <person name="Wang M."/>
            <person name="Zhang Z."/>
            <person name="Wang Z."/>
            <person name="Wu H."/>
            <person name="Ma T."/>
            <person name="Liu J."/>
            <person name="Xi Z."/>
        </authorList>
    </citation>
    <scope>NUCLEOTIDE SEQUENCE [LARGE SCALE GENOMIC DNA]</scope>
    <source>
        <strain evidence="1">J267</strain>
        <tissue evidence="1">Leaf</tissue>
    </source>
</reference>
<dbReference type="AlphaFoldDB" id="A0A5J5AZD6"/>